<reference evidence="2" key="2">
    <citation type="submission" date="1997-02" db="EMBL/GenBank/DDBJ databases">
        <title>Pseudomonas aeruginosa oxidative stress operon.</title>
        <authorList>
            <person name="Howell M.L."/>
            <person name="Heur M."/>
            <person name="Klotz M.G."/>
            <person name="Hassett D.J."/>
        </authorList>
    </citation>
    <scope>NUCLEOTIDE SEQUENCE</scope>
    <source>
        <strain evidence="2">FRD1</strain>
    </source>
</reference>
<reference evidence="2" key="1">
    <citation type="journal article" date="1995" name="J. Bacteriol.">
        <title>Cloning and characterization of the katB gene of Pseudomonas aeruginosa encoding a hydrogen peroxide-inducible catalase: purification of KatB, cellular localization, and demonstration that it is essential for optimal resistance to hydrogen peroxide.</title>
        <authorList>
            <person name="Brown S.M."/>
            <person name="Howell M.L."/>
            <person name="Vasil M.L."/>
            <person name="Anderson A.J."/>
            <person name="Hassett D.J."/>
        </authorList>
    </citation>
    <scope>NUCLEOTIDE SEQUENCE</scope>
    <source>
        <strain evidence="2">FRD1</strain>
    </source>
</reference>
<evidence type="ECO:0000313" key="2">
    <source>
        <dbReference type="EMBL" id="AAB49465.1"/>
    </source>
</evidence>
<feature type="region of interest" description="Disordered" evidence="1">
    <location>
        <begin position="1"/>
        <end position="55"/>
    </location>
</feature>
<dbReference type="EMBL" id="U89384">
    <property type="protein sequence ID" value="AAB49465.1"/>
    <property type="molecule type" value="Genomic_DNA"/>
</dbReference>
<name>P96962_PSEAI</name>
<evidence type="ECO:0000256" key="1">
    <source>
        <dbReference type="SAM" id="MobiDB-lite"/>
    </source>
</evidence>
<dbReference type="AlphaFoldDB" id="P96962"/>
<protein>
    <submittedName>
        <fullName evidence="2">Uncharacterized protein</fullName>
    </submittedName>
</protein>
<accession>P96962</accession>
<feature type="region of interest" description="Disordered" evidence="1">
    <location>
        <begin position="68"/>
        <end position="88"/>
    </location>
</feature>
<proteinExistence type="predicted"/>
<sequence length="121" mass="12950">MHAQGGGRRQEQQLELQGTGHRRGAEPVVERQPQAGQPQAADHLQQQGGDADPLVDLLEGADRLGIAAAHGAGEDAEGHDQWPPTQIAAPTRCRNSSVRMEVSLSGHQCRAKRGRSRLIGI</sequence>
<organism evidence="2">
    <name type="scientific">Pseudomonas aeruginosa</name>
    <dbReference type="NCBI Taxonomy" id="287"/>
    <lineage>
        <taxon>Bacteria</taxon>
        <taxon>Pseudomonadati</taxon>
        <taxon>Pseudomonadota</taxon>
        <taxon>Gammaproteobacteria</taxon>
        <taxon>Pseudomonadales</taxon>
        <taxon>Pseudomonadaceae</taxon>
        <taxon>Pseudomonas</taxon>
    </lineage>
</organism>